<dbReference type="STRING" id="3983.A0A2C9W1C4"/>
<feature type="compositionally biased region" description="Polar residues" evidence="1">
    <location>
        <begin position="1197"/>
        <end position="1207"/>
    </location>
</feature>
<feature type="compositionally biased region" description="Polar residues" evidence="1">
    <location>
        <begin position="647"/>
        <end position="656"/>
    </location>
</feature>
<dbReference type="Gramene" id="Manes.04G061300.1.v8.1">
    <property type="protein sequence ID" value="Manes.04G061300.1.v8.1.CDS"/>
    <property type="gene ID" value="Manes.04G061300.v8.1"/>
</dbReference>
<feature type="compositionally biased region" description="Low complexity" evidence="1">
    <location>
        <begin position="440"/>
        <end position="450"/>
    </location>
</feature>
<gene>
    <name evidence="2" type="ORF">MANES_04G061300v8</name>
</gene>
<dbReference type="OrthoDB" id="1915143at2759"/>
<comment type="caution">
    <text evidence="2">The sequence shown here is derived from an EMBL/GenBank/DDBJ whole genome shotgun (WGS) entry which is preliminary data.</text>
</comment>
<evidence type="ECO:0000313" key="3">
    <source>
        <dbReference type="Proteomes" id="UP000091857"/>
    </source>
</evidence>
<dbReference type="Proteomes" id="UP000091857">
    <property type="component" value="Chromosome 4"/>
</dbReference>
<name>A0A2C9W1C4_MANES</name>
<feature type="compositionally biased region" description="Basic and acidic residues" evidence="1">
    <location>
        <begin position="341"/>
        <end position="354"/>
    </location>
</feature>
<organism evidence="2 3">
    <name type="scientific">Manihot esculenta</name>
    <name type="common">Cassava</name>
    <name type="synonym">Jatropha manihot</name>
    <dbReference type="NCBI Taxonomy" id="3983"/>
    <lineage>
        <taxon>Eukaryota</taxon>
        <taxon>Viridiplantae</taxon>
        <taxon>Streptophyta</taxon>
        <taxon>Embryophyta</taxon>
        <taxon>Tracheophyta</taxon>
        <taxon>Spermatophyta</taxon>
        <taxon>Magnoliopsida</taxon>
        <taxon>eudicotyledons</taxon>
        <taxon>Gunneridae</taxon>
        <taxon>Pentapetalae</taxon>
        <taxon>rosids</taxon>
        <taxon>fabids</taxon>
        <taxon>Malpighiales</taxon>
        <taxon>Euphorbiaceae</taxon>
        <taxon>Crotonoideae</taxon>
        <taxon>Manihoteae</taxon>
        <taxon>Manihot</taxon>
    </lineage>
</organism>
<feature type="compositionally biased region" description="Basic and acidic residues" evidence="1">
    <location>
        <begin position="240"/>
        <end position="257"/>
    </location>
</feature>
<feature type="region of interest" description="Disordered" evidence="1">
    <location>
        <begin position="299"/>
        <end position="354"/>
    </location>
</feature>
<feature type="region of interest" description="Disordered" evidence="1">
    <location>
        <begin position="1180"/>
        <end position="1218"/>
    </location>
</feature>
<feature type="compositionally biased region" description="Low complexity" evidence="1">
    <location>
        <begin position="592"/>
        <end position="605"/>
    </location>
</feature>
<sequence length="1299" mass="141388">MAGNMKFESSSANLEELGFTGSYSNVQRGNYPNATLDRPGSFREGSETRMLGSGPSTPRGSALSDMASPSHYLLLDPITMGDQKYTRSGELRRVLGISLGSAIEDNSFGAAHSKPPPPVATEELKRFKASVSEATLKARVRIKKLNESLLKLNKYSEALNWKKQQRNEMLMTERLGGSNFMKMGISIHRNASDLGTQRLEDRAKNIVLSKRVRSSVAELRADGRSNALPRQLLVMGKDRDMHRDGGEASDLPVEKSQRMSAAGEVWDRKMKRKRSVGSVFARSTDSDGEVKRIMHHKFNNEPGLQSNDAQGFSTGPFNGNSGINKSDTGALSASSNSRSIPKKESEKVSLTRESADGMNRERLVAKANNKLNILEDNHLSGSSLVMKGKASRAPRTGSGMAANSSSNFSHTSVAPDGWEQTPTINKVSSIGGPNNRERSMPAGSSSPPMAQWVGQRPQKISRTRRANVVSPVSNRDELQMSSDGGHPSEFAARLNTTGSNGSLLAKDASNGIHLVKVKNENVSSPSRLSESEESGGGANHDCRPKEKGMGGGGVEEIPQNHNIGPVVLMKKNKVLNEESSGDGLRRQGRIGRGASSSRASIFAGRAKLESPASTKPARSTRPVSDKNGSKSGRPPLKKISDRKAFTRVQTATSGSPDFTGGIDDDREEIVEAANFACNASYLSCPNSFWKNMELVFASICKEDSSYLKQQLKSAKDLHESLFEIFGHGNNTLGDLVHQEDFQSQLIYEESEKSWQKKLMTVSLAHQGMDNGTSCGNVEERNQPTPLYQRVLSALIMEDEYEEIEENNEGRNMSFQNGRDRSPSDACLPIDFGPRSSDRREFEYFRSNKPFPCNGSANINGATSFHIQSCNDDSSQEVQGFLQSKVGLFPAHSGNNERKLAAQANASGISALDCDCVQTLEGRLLMELQSIGLYPEIVPDLADGEEEALNQDIIELQKRLHQQMGKKKGHLSKLIKAVEESKEVEGGGFEQVAMNRLVELAYKKLLATRGSLASKFGVPKVSKQVAHAFMKKTLARCRKFKDTGKTCFNDPALRDIILAASPRGNHTEPGGGFGSAVKSNMPHGASNFQHDPGASGFEPVTSVVEFLFIHVNLIFAKTGLLLNRGKKKELLLDDVGGNTSLRATFSLSNAPRAGTKGKRSDRERDKDTLAKSSVIKAGRALQANVKGDRKTKSKPKQKTAQLSTSGDGTDNKFKEASSSKKREVGLNSYSYNRGTTDITDLQDLSLELGITSDIGGHQDLSNLFNFDEDGLPENDLMGLDLPLDGLEIPMDDLSELNMLL</sequence>
<feature type="region of interest" description="Disordered" evidence="1">
    <location>
        <begin position="240"/>
        <end position="268"/>
    </location>
</feature>
<feature type="compositionally biased region" description="Basic and acidic residues" evidence="1">
    <location>
        <begin position="1157"/>
        <end position="1168"/>
    </location>
</feature>
<dbReference type="EMBL" id="CM004390">
    <property type="protein sequence ID" value="OAY52144.1"/>
    <property type="molecule type" value="Genomic_DNA"/>
</dbReference>
<dbReference type="PANTHER" id="PTHR31115:SF2">
    <property type="entry name" value="OS05G0107300 PROTEIN"/>
    <property type="match status" value="1"/>
</dbReference>
<accession>A0A2C9W1C4</accession>
<feature type="compositionally biased region" description="Basic and acidic residues" evidence="1">
    <location>
        <begin position="1208"/>
        <end position="1218"/>
    </location>
</feature>
<feature type="region of interest" description="Disordered" evidence="1">
    <location>
        <begin position="577"/>
        <end position="663"/>
    </location>
</feature>
<keyword evidence="3" id="KW-1185">Reference proteome</keyword>
<proteinExistence type="predicted"/>
<feature type="compositionally biased region" description="Polar residues" evidence="1">
    <location>
        <begin position="420"/>
        <end position="432"/>
    </location>
</feature>
<protein>
    <submittedName>
        <fullName evidence="2">Uncharacterized protein</fullName>
    </submittedName>
</protein>
<feature type="region of interest" description="Disordered" evidence="1">
    <location>
        <begin position="22"/>
        <end position="65"/>
    </location>
</feature>
<evidence type="ECO:0000256" key="1">
    <source>
        <dbReference type="SAM" id="MobiDB-lite"/>
    </source>
</evidence>
<feature type="region of interest" description="Disordered" evidence="1">
    <location>
        <begin position="390"/>
        <end position="495"/>
    </location>
</feature>
<feature type="compositionally biased region" description="Polar residues" evidence="1">
    <location>
        <begin position="401"/>
        <end position="412"/>
    </location>
</feature>
<feature type="region of interest" description="Disordered" evidence="1">
    <location>
        <begin position="1146"/>
        <end position="1168"/>
    </location>
</feature>
<reference evidence="3" key="1">
    <citation type="journal article" date="2016" name="Nat. Biotechnol.">
        <title>Sequencing wild and cultivated cassava and related species reveals extensive interspecific hybridization and genetic diversity.</title>
        <authorList>
            <person name="Bredeson J.V."/>
            <person name="Lyons J.B."/>
            <person name="Prochnik S.E."/>
            <person name="Wu G.A."/>
            <person name="Ha C.M."/>
            <person name="Edsinger-Gonzales E."/>
            <person name="Grimwood J."/>
            <person name="Schmutz J."/>
            <person name="Rabbi I.Y."/>
            <person name="Egesi C."/>
            <person name="Nauluvula P."/>
            <person name="Lebot V."/>
            <person name="Ndunguru J."/>
            <person name="Mkamilo G."/>
            <person name="Bart R.S."/>
            <person name="Setter T.L."/>
            <person name="Gleadow R.M."/>
            <person name="Kulakow P."/>
            <person name="Ferguson M.E."/>
            <person name="Rounsley S."/>
            <person name="Rokhsar D.S."/>
        </authorList>
    </citation>
    <scope>NUCLEOTIDE SEQUENCE [LARGE SCALE GENOMIC DNA]</scope>
    <source>
        <strain evidence="3">cv. AM560-2</strain>
    </source>
</reference>
<feature type="compositionally biased region" description="Polar residues" evidence="1">
    <location>
        <begin position="22"/>
        <end position="33"/>
    </location>
</feature>
<feature type="region of interest" description="Disordered" evidence="1">
    <location>
        <begin position="517"/>
        <end position="561"/>
    </location>
</feature>
<feature type="compositionally biased region" description="Polar residues" evidence="1">
    <location>
        <begin position="302"/>
        <end position="339"/>
    </location>
</feature>
<evidence type="ECO:0000313" key="2">
    <source>
        <dbReference type="EMBL" id="OAY52144.1"/>
    </source>
</evidence>
<dbReference type="PANTHER" id="PTHR31115">
    <property type="entry name" value="OS05G0107300 PROTEIN"/>
    <property type="match status" value="1"/>
</dbReference>